<dbReference type="Proteomes" id="UP000186601">
    <property type="component" value="Unassembled WGS sequence"/>
</dbReference>
<sequence length="139" mass="15909">MDPHFMSNLSRLGPVKVDHHMRTFQPAMANQIQHIYEARLQSELEARSPQTPRNHLLAATLEDLLEERKISRTQEQVTDLAKRYNIDVARLENLARFVNTPNVDPESVVKTVDDDGTERVTMKTIWVDPPVPHTSSNTV</sequence>
<organism evidence="1 2">
    <name type="scientific">Hermanssonia centrifuga</name>
    <dbReference type="NCBI Taxonomy" id="98765"/>
    <lineage>
        <taxon>Eukaryota</taxon>
        <taxon>Fungi</taxon>
        <taxon>Dikarya</taxon>
        <taxon>Basidiomycota</taxon>
        <taxon>Agaricomycotina</taxon>
        <taxon>Agaricomycetes</taxon>
        <taxon>Polyporales</taxon>
        <taxon>Meruliaceae</taxon>
        <taxon>Hermanssonia</taxon>
    </lineage>
</organism>
<dbReference type="OrthoDB" id="4085451at2759"/>
<evidence type="ECO:0000313" key="2">
    <source>
        <dbReference type="Proteomes" id="UP000186601"/>
    </source>
</evidence>
<proteinExistence type="predicted"/>
<evidence type="ECO:0000313" key="1">
    <source>
        <dbReference type="EMBL" id="PSS35511.1"/>
    </source>
</evidence>
<dbReference type="AlphaFoldDB" id="A0A2R6RZQ0"/>
<keyword evidence="2" id="KW-1185">Reference proteome</keyword>
<protein>
    <submittedName>
        <fullName evidence="1">Uncharacterized protein</fullName>
    </submittedName>
</protein>
<gene>
    <name evidence="1" type="ORF">PHLCEN_2v1536</name>
</gene>
<dbReference type="EMBL" id="MLYV02000122">
    <property type="protein sequence ID" value="PSS35511.1"/>
    <property type="molecule type" value="Genomic_DNA"/>
</dbReference>
<comment type="caution">
    <text evidence="1">The sequence shown here is derived from an EMBL/GenBank/DDBJ whole genome shotgun (WGS) entry which is preliminary data.</text>
</comment>
<name>A0A2R6RZQ0_9APHY</name>
<reference evidence="1 2" key="1">
    <citation type="submission" date="2018-02" db="EMBL/GenBank/DDBJ databases">
        <title>Genome sequence of the basidiomycete white-rot fungus Phlebia centrifuga.</title>
        <authorList>
            <person name="Granchi Z."/>
            <person name="Peng M."/>
            <person name="de Vries R.P."/>
            <person name="Hilden K."/>
            <person name="Makela M.R."/>
            <person name="Grigoriev I."/>
            <person name="Riley R."/>
        </authorList>
    </citation>
    <scope>NUCLEOTIDE SEQUENCE [LARGE SCALE GENOMIC DNA]</scope>
    <source>
        <strain evidence="1 2">FBCC195</strain>
    </source>
</reference>
<accession>A0A2R6RZQ0</accession>